<evidence type="ECO:0000313" key="2">
    <source>
        <dbReference type="EMBL" id="CAE6470070.1"/>
    </source>
</evidence>
<organism evidence="2 3">
    <name type="scientific">Rhizoctonia solani</name>
    <dbReference type="NCBI Taxonomy" id="456999"/>
    <lineage>
        <taxon>Eukaryota</taxon>
        <taxon>Fungi</taxon>
        <taxon>Dikarya</taxon>
        <taxon>Basidiomycota</taxon>
        <taxon>Agaricomycotina</taxon>
        <taxon>Agaricomycetes</taxon>
        <taxon>Cantharellales</taxon>
        <taxon>Ceratobasidiaceae</taxon>
        <taxon>Rhizoctonia</taxon>
    </lineage>
</organism>
<proteinExistence type="predicted"/>
<name>A0A8H3BY08_9AGAM</name>
<feature type="compositionally biased region" description="Low complexity" evidence="1">
    <location>
        <begin position="146"/>
        <end position="155"/>
    </location>
</feature>
<feature type="compositionally biased region" description="Low complexity" evidence="1">
    <location>
        <begin position="76"/>
        <end position="87"/>
    </location>
</feature>
<protein>
    <submittedName>
        <fullName evidence="2">Uncharacterized protein</fullName>
    </submittedName>
</protein>
<reference evidence="2" key="1">
    <citation type="submission" date="2021-01" db="EMBL/GenBank/DDBJ databases">
        <authorList>
            <person name="Kaushik A."/>
        </authorList>
    </citation>
    <scope>NUCLEOTIDE SEQUENCE</scope>
    <source>
        <strain evidence="2">AG1-1C</strain>
    </source>
</reference>
<dbReference type="EMBL" id="CAJMWS010000957">
    <property type="protein sequence ID" value="CAE6470070.1"/>
    <property type="molecule type" value="Genomic_DNA"/>
</dbReference>
<sequence length="273" mass="28017">MKSRTLAQAGCGALVCVAVTSGLPQSAGHNIVRLQPRHSALGDETKTVMVTVSLSPSTTVTLGGTSSIDPCTDENTSTSTTSTTTSSSVPGAIISTITLTTEFAITIFPSATPSLPSLLPSESFESTTALPTSSVITLTPPGTSFTASFASSSSSPPSPTPTDPSFNPITAPAVGGGNTVLAQNAADAQALNRKFKELNFRDSCADGDEACVGDGPSLCILGTWRRQLCREPNTRCRAVPRMQTNGTAIGCYTEADLEARFSSTGQLGNAFGE</sequence>
<dbReference type="AlphaFoldDB" id="A0A8H3BY08"/>
<feature type="region of interest" description="Disordered" evidence="1">
    <location>
        <begin position="146"/>
        <end position="171"/>
    </location>
</feature>
<feature type="region of interest" description="Disordered" evidence="1">
    <location>
        <begin position="63"/>
        <end position="87"/>
    </location>
</feature>
<evidence type="ECO:0000256" key="1">
    <source>
        <dbReference type="SAM" id="MobiDB-lite"/>
    </source>
</evidence>
<comment type="caution">
    <text evidence="2">The sequence shown here is derived from an EMBL/GenBank/DDBJ whole genome shotgun (WGS) entry which is preliminary data.</text>
</comment>
<gene>
    <name evidence="2" type="ORF">RDB_LOCUS173908</name>
</gene>
<dbReference type="Proteomes" id="UP000663846">
    <property type="component" value="Unassembled WGS sequence"/>
</dbReference>
<evidence type="ECO:0000313" key="3">
    <source>
        <dbReference type="Proteomes" id="UP000663846"/>
    </source>
</evidence>
<accession>A0A8H3BY08</accession>